<dbReference type="InterPro" id="IPR036770">
    <property type="entry name" value="Ankyrin_rpt-contain_sf"/>
</dbReference>
<dbReference type="PROSITE" id="PS50088">
    <property type="entry name" value="ANK_REPEAT"/>
    <property type="match status" value="2"/>
</dbReference>
<dbReference type="InterPro" id="IPR002110">
    <property type="entry name" value="Ankyrin_rpt"/>
</dbReference>
<dbReference type="SMART" id="SM00248">
    <property type="entry name" value="ANK"/>
    <property type="match status" value="8"/>
</dbReference>
<evidence type="ECO:0000256" key="3">
    <source>
        <dbReference type="PROSITE-ProRule" id="PRU00023"/>
    </source>
</evidence>
<feature type="repeat" description="ANK" evidence="3">
    <location>
        <begin position="332"/>
        <end position="368"/>
    </location>
</feature>
<dbReference type="PANTHER" id="PTHR24198">
    <property type="entry name" value="ANKYRIN REPEAT AND PROTEIN KINASE DOMAIN-CONTAINING PROTEIN"/>
    <property type="match status" value="1"/>
</dbReference>
<dbReference type="EMBL" id="LSRX01000963">
    <property type="protein sequence ID" value="OLP85685.1"/>
    <property type="molecule type" value="Genomic_DNA"/>
</dbReference>
<keyword evidence="1" id="KW-0677">Repeat</keyword>
<evidence type="ECO:0000256" key="1">
    <source>
        <dbReference type="ARBA" id="ARBA00022737"/>
    </source>
</evidence>
<keyword evidence="2 3" id="KW-0040">ANK repeat</keyword>
<dbReference type="PANTHER" id="PTHR24198:SF165">
    <property type="entry name" value="ANKYRIN REPEAT-CONTAINING PROTEIN-RELATED"/>
    <property type="match status" value="1"/>
</dbReference>
<proteinExistence type="predicted"/>
<dbReference type="Gene3D" id="1.25.40.20">
    <property type="entry name" value="Ankyrin repeat-containing domain"/>
    <property type="match status" value="3"/>
</dbReference>
<evidence type="ECO:0000313" key="6">
    <source>
        <dbReference type="Proteomes" id="UP000186817"/>
    </source>
</evidence>
<gene>
    <name evidence="5" type="primary">Uaca</name>
    <name evidence="5" type="ORF">AK812_SmicGene33326</name>
</gene>
<feature type="region of interest" description="Disordered" evidence="4">
    <location>
        <begin position="253"/>
        <end position="286"/>
    </location>
</feature>
<accession>A0A1Q9CS04</accession>
<name>A0A1Q9CS04_SYMMI</name>
<dbReference type="PROSITE" id="PS50297">
    <property type="entry name" value="ANK_REP_REGION"/>
    <property type="match status" value="1"/>
</dbReference>
<dbReference type="AlphaFoldDB" id="A0A1Q9CS04"/>
<protein>
    <submittedName>
        <fullName evidence="5">Uveal autoantigen with coiled-coil domains and ankyrin repeats</fullName>
    </submittedName>
</protein>
<dbReference type="Proteomes" id="UP000186817">
    <property type="component" value="Unassembled WGS sequence"/>
</dbReference>
<feature type="repeat" description="ANK" evidence="3">
    <location>
        <begin position="639"/>
        <end position="675"/>
    </location>
</feature>
<dbReference type="Pfam" id="PF00023">
    <property type="entry name" value="Ank"/>
    <property type="match status" value="1"/>
</dbReference>
<dbReference type="Pfam" id="PF12796">
    <property type="entry name" value="Ank_2"/>
    <property type="match status" value="1"/>
</dbReference>
<evidence type="ECO:0000256" key="2">
    <source>
        <dbReference type="ARBA" id="ARBA00023043"/>
    </source>
</evidence>
<keyword evidence="6" id="KW-1185">Reference proteome</keyword>
<dbReference type="OrthoDB" id="420029at2759"/>
<dbReference type="SUPFAM" id="SSF48403">
    <property type="entry name" value="Ankyrin repeat"/>
    <property type="match status" value="1"/>
</dbReference>
<evidence type="ECO:0000256" key="4">
    <source>
        <dbReference type="SAM" id="MobiDB-lite"/>
    </source>
</evidence>
<evidence type="ECO:0000313" key="5">
    <source>
        <dbReference type="EMBL" id="OLP85685.1"/>
    </source>
</evidence>
<feature type="compositionally biased region" description="Polar residues" evidence="4">
    <location>
        <begin position="259"/>
        <end position="276"/>
    </location>
</feature>
<sequence length="840" mass="89365">MVRELLEDPSWTALHVEGKMMPADLGTKALAADRFGFLVDRMRVVRRRQSTTRTAEPVQARRLITLLCIALLVEQVEAAEIEDRGIPDYLFFGICLVAVIAIWESVKSAVAWLVQCCGSTGWSRRAEERTRSVAEAYTTVHDNPDAGFASMEPVGREEWPLVEENFVPRSGKRDFWEIDESRRIAVRHHPTARLNLFVPGQAAGGPPMNRFTGERRTIGRLVSGEVRVHRDDFTALSKPAQLLANREWKGADIAPTDGAPSSATYGGARSSSTYTRSGYPAEAGPTSAAAKPLTLRAAVKACDVNSVRHALLKLQGLNTEATEAALDATDGMGRTVLHICAANALRGGTGDVVKLLLEHKARTDARDANEKNPLDVAVATAAMATDAATAEDFLSAKATVSSLLKARASASGEQRDSLETSLGRAATAQVENGLAQILSLLTPPQEDGGILAEKLMQVDRHDPETDQIFARIRQRTDSSTLLAQCMQASRFDADGNTLLHRFVVGPNIDAAKDMDILHLLLESASDINNRNLLGETPLLAGARSAARLEMLEALIAASADPGSPDTISHETALMEAACRGDAGDVVQLLAENGSVQPPSLNSEVMAAVKAADVDTLQRLLSSLGTLELERVLTRGVDDAGRQLLHVSAAQGAQEGAADVVRLLLEFGAPTDDVDFAGDTPLSLAVLTASASDCDDGGSWAALDTCRVLLVAGASADAGGQLSAPNCALAEAFQSGRGHDVCQLLHAFGANMPWYAVAEASNESADADAEYADVGHGTFEAQCEQEGIPLEKLGTLGAKAVLAACSAWRQMTVKQLRSECSDVGIPTDGCVEKAEIFSRLR</sequence>
<reference evidence="5 6" key="1">
    <citation type="submission" date="2016-02" db="EMBL/GenBank/DDBJ databases">
        <title>Genome analysis of coral dinoflagellate symbionts highlights evolutionary adaptations to a symbiotic lifestyle.</title>
        <authorList>
            <person name="Aranda M."/>
            <person name="Li Y."/>
            <person name="Liew Y.J."/>
            <person name="Baumgarten S."/>
            <person name="Simakov O."/>
            <person name="Wilson M."/>
            <person name="Piel J."/>
            <person name="Ashoor H."/>
            <person name="Bougouffa S."/>
            <person name="Bajic V.B."/>
            <person name="Ryu T."/>
            <person name="Ravasi T."/>
            <person name="Bayer T."/>
            <person name="Micklem G."/>
            <person name="Kim H."/>
            <person name="Bhak J."/>
            <person name="Lajeunesse T.C."/>
            <person name="Voolstra C.R."/>
        </authorList>
    </citation>
    <scope>NUCLEOTIDE SEQUENCE [LARGE SCALE GENOMIC DNA]</scope>
    <source>
        <strain evidence="5 6">CCMP2467</strain>
    </source>
</reference>
<organism evidence="5 6">
    <name type="scientific">Symbiodinium microadriaticum</name>
    <name type="common">Dinoflagellate</name>
    <name type="synonym">Zooxanthella microadriatica</name>
    <dbReference type="NCBI Taxonomy" id="2951"/>
    <lineage>
        <taxon>Eukaryota</taxon>
        <taxon>Sar</taxon>
        <taxon>Alveolata</taxon>
        <taxon>Dinophyceae</taxon>
        <taxon>Suessiales</taxon>
        <taxon>Symbiodiniaceae</taxon>
        <taxon>Symbiodinium</taxon>
    </lineage>
</organism>
<comment type="caution">
    <text evidence="5">The sequence shown here is derived from an EMBL/GenBank/DDBJ whole genome shotgun (WGS) entry which is preliminary data.</text>
</comment>